<comment type="similarity">
    <text evidence="1 6">Belongs to the glutaminase family.</text>
</comment>
<dbReference type="GO" id="GO:0006537">
    <property type="term" value="P:glutamate biosynthetic process"/>
    <property type="evidence" value="ECO:0007669"/>
    <property type="project" value="TreeGrafter"/>
</dbReference>
<evidence type="ECO:0000256" key="5">
    <source>
        <dbReference type="ARBA" id="ARBA00049534"/>
    </source>
</evidence>
<evidence type="ECO:0000256" key="2">
    <source>
        <dbReference type="ARBA" id="ARBA00011881"/>
    </source>
</evidence>
<dbReference type="Proteomes" id="UP001158066">
    <property type="component" value="Unassembled WGS sequence"/>
</dbReference>
<evidence type="ECO:0000256" key="1">
    <source>
        <dbReference type="ARBA" id="ARBA00011076"/>
    </source>
</evidence>
<evidence type="ECO:0000313" key="8">
    <source>
        <dbReference type="Proteomes" id="UP001158066"/>
    </source>
</evidence>
<evidence type="ECO:0000256" key="6">
    <source>
        <dbReference type="HAMAP-Rule" id="MF_00313"/>
    </source>
</evidence>
<dbReference type="Pfam" id="PF04960">
    <property type="entry name" value="Glutaminase"/>
    <property type="match status" value="1"/>
</dbReference>
<comment type="subunit">
    <text evidence="2 6">Homotetramer.</text>
</comment>
<sequence length="316" mass="34483">MEKDHRPDRAEMQQHLEDLIHTHRHWTGQGNVATYIPELGKQQPDLLGISVCEADGSRWQAGDWQTPFTIQSISKVVTFVCVLLDNDYETLTKTISVAPTADGFNSIVNLETKNEHRPLNAMINSGAIASIALVKGDTMETKYRRILAMMQAMTGRETLQVNEAVYQSEKRTGDRNRALAFYMKSTGIIQGNVDELLDAYFKLCSVEVTCEDIAVMAAVLACDGRSPVTGKTLFDAKTARIVKAVMTTCGMYDGSGEFAVDVGMPGKSGVGGGIMAVSPRKMGIGVMGPALDPKGNSLGGWKLLQSLSRDWDLNIF</sequence>
<feature type="binding site" evidence="6">
    <location>
        <position position="124"/>
    </location>
    <ligand>
        <name>substrate</name>
    </ligand>
</feature>
<dbReference type="EMBL" id="FXUF01000013">
    <property type="protein sequence ID" value="SMP66074.1"/>
    <property type="molecule type" value="Genomic_DNA"/>
</dbReference>
<keyword evidence="4 6" id="KW-0378">Hydrolase</keyword>
<feature type="binding site" evidence="6">
    <location>
        <position position="72"/>
    </location>
    <ligand>
        <name>substrate</name>
    </ligand>
</feature>
<dbReference type="NCBIfam" id="TIGR03814">
    <property type="entry name" value="Gln_ase"/>
    <property type="match status" value="1"/>
</dbReference>
<reference evidence="7" key="1">
    <citation type="submission" date="2017-05" db="EMBL/GenBank/DDBJ databases">
        <authorList>
            <person name="Varghese N."/>
            <person name="Submissions S."/>
        </authorList>
    </citation>
    <scope>NUCLEOTIDE SEQUENCE</scope>
    <source>
        <strain evidence="7">Su22</strain>
    </source>
</reference>
<keyword evidence="6" id="KW-0007">Acetylation</keyword>
<dbReference type="InterPro" id="IPR015868">
    <property type="entry name" value="Glutaminase"/>
</dbReference>
<dbReference type="InterPro" id="IPR012338">
    <property type="entry name" value="Beta-lactam/transpept-like"/>
</dbReference>
<dbReference type="EC" id="3.5.1.2" evidence="3 6"/>
<organism evidence="7 8">
    <name type="scientific">Anoxynatronum buryatiense</name>
    <dbReference type="NCBI Taxonomy" id="489973"/>
    <lineage>
        <taxon>Bacteria</taxon>
        <taxon>Bacillati</taxon>
        <taxon>Bacillota</taxon>
        <taxon>Clostridia</taxon>
        <taxon>Eubacteriales</taxon>
        <taxon>Clostridiaceae</taxon>
        <taxon>Anoxynatronum</taxon>
    </lineage>
</organism>
<protein>
    <recommendedName>
        <fullName evidence="3 6">Glutaminase</fullName>
        <ecNumber evidence="3 6">3.5.1.2</ecNumber>
    </recommendedName>
</protein>
<dbReference type="Gene3D" id="3.40.710.10">
    <property type="entry name" value="DD-peptidase/beta-lactamase superfamily"/>
    <property type="match status" value="1"/>
</dbReference>
<dbReference type="PANTHER" id="PTHR12544:SF29">
    <property type="entry name" value="GLUTAMINASE"/>
    <property type="match status" value="1"/>
</dbReference>
<gene>
    <name evidence="6" type="primary">glsA</name>
    <name evidence="7" type="ORF">SAMN06296020_11362</name>
</gene>
<feature type="binding site" evidence="6">
    <location>
        <position position="270"/>
    </location>
    <ligand>
        <name>substrate</name>
    </ligand>
</feature>
<feature type="binding site" evidence="6">
    <location>
        <position position="252"/>
    </location>
    <ligand>
        <name>substrate</name>
    </ligand>
</feature>
<dbReference type="AlphaFoldDB" id="A0AA46AK37"/>
<evidence type="ECO:0000313" key="7">
    <source>
        <dbReference type="EMBL" id="SMP66074.1"/>
    </source>
</evidence>
<comment type="caution">
    <text evidence="7">The sequence shown here is derived from an EMBL/GenBank/DDBJ whole genome shotgun (WGS) entry which is preliminary data.</text>
</comment>
<dbReference type="FunFam" id="3.40.710.10:FF:000005">
    <property type="entry name" value="Glutaminase"/>
    <property type="match status" value="1"/>
</dbReference>
<dbReference type="GO" id="GO:0006543">
    <property type="term" value="P:L-glutamine catabolic process"/>
    <property type="evidence" value="ECO:0007669"/>
    <property type="project" value="TreeGrafter"/>
</dbReference>
<accession>A0AA46AK37</accession>
<dbReference type="HAMAP" id="MF_00313">
    <property type="entry name" value="Glutaminase"/>
    <property type="match status" value="1"/>
</dbReference>
<dbReference type="GO" id="GO:0004359">
    <property type="term" value="F:glutaminase activity"/>
    <property type="evidence" value="ECO:0007669"/>
    <property type="project" value="UniProtKB-UniRule"/>
</dbReference>
<proteinExistence type="inferred from homology"/>
<comment type="catalytic activity">
    <reaction evidence="5 6">
        <text>L-glutamine + H2O = L-glutamate + NH4(+)</text>
        <dbReference type="Rhea" id="RHEA:15889"/>
        <dbReference type="ChEBI" id="CHEBI:15377"/>
        <dbReference type="ChEBI" id="CHEBI:28938"/>
        <dbReference type="ChEBI" id="CHEBI:29985"/>
        <dbReference type="ChEBI" id="CHEBI:58359"/>
        <dbReference type="EC" id="3.5.1.2"/>
    </reaction>
</comment>
<dbReference type="SUPFAM" id="SSF56601">
    <property type="entry name" value="beta-lactamase/transpeptidase-like"/>
    <property type="match status" value="1"/>
</dbReference>
<feature type="binding site" evidence="6">
    <location>
        <position position="169"/>
    </location>
    <ligand>
        <name>substrate</name>
    </ligand>
</feature>
<dbReference type="PANTHER" id="PTHR12544">
    <property type="entry name" value="GLUTAMINASE"/>
    <property type="match status" value="1"/>
</dbReference>
<feature type="binding site" evidence="6">
    <location>
        <position position="200"/>
    </location>
    <ligand>
        <name>substrate</name>
    </ligand>
</feature>
<evidence type="ECO:0000256" key="4">
    <source>
        <dbReference type="ARBA" id="ARBA00022801"/>
    </source>
</evidence>
<keyword evidence="8" id="KW-1185">Reference proteome</keyword>
<evidence type="ECO:0000256" key="3">
    <source>
        <dbReference type="ARBA" id="ARBA00012918"/>
    </source>
</evidence>
<name>A0AA46AK37_9CLOT</name>
<feature type="binding site" evidence="6">
    <location>
        <position position="176"/>
    </location>
    <ligand>
        <name>substrate</name>
    </ligand>
</feature>